<dbReference type="Proteomes" id="UP000008916">
    <property type="component" value="Chromosome"/>
</dbReference>
<dbReference type="AlphaFoldDB" id="E6TGP5"/>
<keyword evidence="2" id="KW-1133">Transmembrane helix</keyword>
<dbReference type="KEGG" id="msp:Mspyr1_46710"/>
<evidence type="ECO:0000256" key="1">
    <source>
        <dbReference type="SAM" id="MobiDB-lite"/>
    </source>
</evidence>
<evidence type="ECO:0000313" key="3">
    <source>
        <dbReference type="EMBL" id="ADU01215.1"/>
    </source>
</evidence>
<dbReference type="EMBL" id="CP002385">
    <property type="protein sequence ID" value="ADU01215.1"/>
    <property type="molecule type" value="Genomic_DNA"/>
</dbReference>
<name>E6TGP5_MYCSR</name>
<reference evidence="3 4" key="1">
    <citation type="journal article" date="2011" name="Stand. Genomic Sci.">
        <title>Complete genome sequence of Mycobacterium sp. strain (Spyr1) and reclassification to Mycobacterium gilvum Spyr1.</title>
        <authorList>
            <person name="Kallimanis A."/>
            <person name="Karabika E."/>
            <person name="Mavromatis K."/>
            <person name="Lapidus A."/>
            <person name="Labutti K.M."/>
            <person name="Liolios K."/>
            <person name="Ivanova N."/>
            <person name="Goodwin L."/>
            <person name="Woyke T."/>
            <person name="Velentzas A.D."/>
            <person name="Perisynakis A."/>
            <person name="Ouzounis C.C."/>
            <person name="Kyrpides N.C."/>
            <person name="Koukkou A.I."/>
            <person name="Drainas C."/>
        </authorList>
    </citation>
    <scope>NUCLEOTIDE SEQUENCE [LARGE SCALE GENOMIC DNA]</scope>
    <source>
        <strain evidence="4">DSM 45189 / LMG 24558 / Spyr1</strain>
    </source>
</reference>
<feature type="region of interest" description="Disordered" evidence="1">
    <location>
        <begin position="187"/>
        <end position="217"/>
    </location>
</feature>
<evidence type="ECO:0000313" key="4">
    <source>
        <dbReference type="Proteomes" id="UP000008916"/>
    </source>
</evidence>
<proteinExistence type="predicted"/>
<accession>E6TGP5</accession>
<keyword evidence="2" id="KW-0472">Membrane</keyword>
<feature type="transmembrane region" description="Helical" evidence="2">
    <location>
        <begin position="162"/>
        <end position="182"/>
    </location>
</feature>
<dbReference type="HOGENOM" id="CLU_1330744_0_0_11"/>
<keyword evidence="4" id="KW-1185">Reference proteome</keyword>
<gene>
    <name evidence="3" type="ordered locus">Mspyr1_46710</name>
</gene>
<evidence type="ECO:0000256" key="2">
    <source>
        <dbReference type="SAM" id="Phobius"/>
    </source>
</evidence>
<keyword evidence="2" id="KW-0812">Transmembrane</keyword>
<sequence>MTKQRRMMAILAVVGALLGLAVGAVVSTGPSRYSAAADVALLPAPNLTSVEASDFWEVLTSGQVTRTAAIVYGDPRWLAAAADAARVRRSDVSLTAVALPETTILTVTVTAGSAEAAEAALNNVLTTATPEVTALAAPFSVKVLWPPENSAWKKSAPGKMQMMLAGALGGLLIGAGVGWWLARRRRDATTPPGGHSNVPAAGDDTVGESTRGAPLGS</sequence>
<protein>
    <recommendedName>
        <fullName evidence="5">Capsular polysaccharide biosynthesis protein</fullName>
    </recommendedName>
</protein>
<dbReference type="RefSeq" id="WP_013472850.1">
    <property type="nucleotide sequence ID" value="NC_014814.1"/>
</dbReference>
<organism evidence="3 4">
    <name type="scientific">Mycolicibacterium gilvum (strain DSM 45189 / LMG 24558 / Spyr1)</name>
    <name type="common">Mycobacterium gilvum</name>
    <dbReference type="NCBI Taxonomy" id="278137"/>
    <lineage>
        <taxon>Bacteria</taxon>
        <taxon>Bacillati</taxon>
        <taxon>Actinomycetota</taxon>
        <taxon>Actinomycetes</taxon>
        <taxon>Mycobacteriales</taxon>
        <taxon>Mycobacteriaceae</taxon>
        <taxon>Mycolicibacterium</taxon>
    </lineage>
</organism>
<evidence type="ECO:0008006" key="5">
    <source>
        <dbReference type="Google" id="ProtNLM"/>
    </source>
</evidence>